<evidence type="ECO:0000256" key="1">
    <source>
        <dbReference type="SAM" id="SignalP"/>
    </source>
</evidence>
<evidence type="ECO:0000313" key="3">
    <source>
        <dbReference type="Proteomes" id="UP001589733"/>
    </source>
</evidence>
<dbReference type="Proteomes" id="UP001589733">
    <property type="component" value="Unassembled WGS sequence"/>
</dbReference>
<protein>
    <submittedName>
        <fullName evidence="2">Transcriptional regulator</fullName>
    </submittedName>
</protein>
<feature type="signal peptide" evidence="1">
    <location>
        <begin position="1"/>
        <end position="17"/>
    </location>
</feature>
<accession>A0ABV6B239</accession>
<evidence type="ECO:0000313" key="2">
    <source>
        <dbReference type="EMBL" id="MFB9993826.1"/>
    </source>
</evidence>
<proteinExistence type="predicted"/>
<dbReference type="EMBL" id="JBHLYR010000057">
    <property type="protein sequence ID" value="MFB9993826.1"/>
    <property type="molecule type" value="Genomic_DNA"/>
</dbReference>
<reference evidence="2 3" key="1">
    <citation type="submission" date="2024-09" db="EMBL/GenBank/DDBJ databases">
        <authorList>
            <person name="Sun Q."/>
            <person name="Mori K."/>
        </authorList>
    </citation>
    <scope>NUCLEOTIDE SEQUENCE [LARGE SCALE GENOMIC DNA]</scope>
    <source>
        <strain evidence="2 3">JCM 13503</strain>
    </source>
</reference>
<name>A0ABV6B239_9DEIO</name>
<gene>
    <name evidence="2" type="ORF">ACFFLM_17855</name>
</gene>
<organism evidence="2 3">
    <name type="scientific">Deinococcus oregonensis</name>
    <dbReference type="NCBI Taxonomy" id="1805970"/>
    <lineage>
        <taxon>Bacteria</taxon>
        <taxon>Thermotogati</taxon>
        <taxon>Deinococcota</taxon>
        <taxon>Deinococci</taxon>
        <taxon>Deinococcales</taxon>
        <taxon>Deinococcaceae</taxon>
        <taxon>Deinococcus</taxon>
    </lineage>
</organism>
<comment type="caution">
    <text evidence="2">The sequence shown here is derived from an EMBL/GenBank/DDBJ whole genome shotgun (WGS) entry which is preliminary data.</text>
</comment>
<keyword evidence="1" id="KW-0732">Signal</keyword>
<keyword evidence="3" id="KW-1185">Reference proteome</keyword>
<feature type="chain" id="PRO_5046555291" evidence="1">
    <location>
        <begin position="18"/>
        <end position="261"/>
    </location>
</feature>
<dbReference type="Gene3D" id="2.50.20.10">
    <property type="entry name" value="Lipoprotein localisation LolA/LolB/LppX"/>
    <property type="match status" value="1"/>
</dbReference>
<dbReference type="RefSeq" id="WP_380013421.1">
    <property type="nucleotide sequence ID" value="NZ_JBHLYR010000057.1"/>
</dbReference>
<sequence length="261" mass="27822">MRRFSILGLLLLGTAHATDTDDLTAALKKARQWTARGQVEVSVFFPPRATPTRTAAALPAVPFRPTLLARNFTVTRGDAEDIAGRPSTRFDLTPRQGSAARWSLWIDQAWNVPLAFEERMPDGTLARRAAFLKVNGMLARVPVQQLPSGTDLGAVLRAALPGLRLPAGFTPVAARARAEGQGGTEITLSDGVNVLALIVAPRNVRPAVGVASVRVQSRGGVRFVWLVGNLPDPALKTALANVRQVNEAGLGTFAAPVDSNR</sequence>